<dbReference type="AlphaFoldDB" id="A0A0D8XJB8"/>
<accession>A0A0D8XJB8</accession>
<organism evidence="1 2">
    <name type="scientific">Dictyocaulus viviparus</name>
    <name type="common">Bovine lungworm</name>
    <dbReference type="NCBI Taxonomy" id="29172"/>
    <lineage>
        <taxon>Eukaryota</taxon>
        <taxon>Metazoa</taxon>
        <taxon>Ecdysozoa</taxon>
        <taxon>Nematoda</taxon>
        <taxon>Chromadorea</taxon>
        <taxon>Rhabditida</taxon>
        <taxon>Rhabditina</taxon>
        <taxon>Rhabditomorpha</taxon>
        <taxon>Strongyloidea</taxon>
        <taxon>Metastrongylidae</taxon>
        <taxon>Dictyocaulus</taxon>
    </lineage>
</organism>
<name>A0A0D8XJB8_DICVI</name>
<protein>
    <submittedName>
        <fullName evidence="1">Uncharacterized protein</fullName>
    </submittedName>
</protein>
<dbReference type="STRING" id="29172.A0A0D8XJB8"/>
<dbReference type="EMBL" id="KN716520">
    <property type="protein sequence ID" value="KJH43857.1"/>
    <property type="molecule type" value="Genomic_DNA"/>
</dbReference>
<keyword evidence="2" id="KW-1185">Reference proteome</keyword>
<evidence type="ECO:0000313" key="2">
    <source>
        <dbReference type="Proteomes" id="UP000053766"/>
    </source>
</evidence>
<sequence length="109" mass="12364">MTEDIYTKCSSATRPDECRLLSDGVKCIFADRACIKYDPFANYKQSFLSFIKNESPKSMSECRNTAIRDVETSFPSSSIFRSKFYPQVLSRAARPFFLHNAPDGLLSSI</sequence>
<proteinExistence type="predicted"/>
<gene>
    <name evidence="1" type="ORF">DICVIV_10119</name>
</gene>
<evidence type="ECO:0000313" key="1">
    <source>
        <dbReference type="EMBL" id="KJH43857.1"/>
    </source>
</evidence>
<reference evidence="1" key="1">
    <citation type="submission" date="2013-11" db="EMBL/GenBank/DDBJ databases">
        <title>Draft genome of the bovine lungworm Dictyocaulus viviparus.</title>
        <authorList>
            <person name="Mitreva M."/>
        </authorList>
    </citation>
    <scope>NUCLEOTIDE SEQUENCE [LARGE SCALE GENOMIC DNA]</scope>
    <source>
        <strain evidence="1">HannoverDv2000</strain>
    </source>
</reference>
<dbReference type="Proteomes" id="UP000053766">
    <property type="component" value="Unassembled WGS sequence"/>
</dbReference>